<name>A0A7C9RG44_9BRAD</name>
<feature type="transmembrane region" description="Helical" evidence="9">
    <location>
        <begin position="265"/>
        <end position="283"/>
    </location>
</feature>
<evidence type="ECO:0000256" key="3">
    <source>
        <dbReference type="ARBA" id="ARBA00022475"/>
    </source>
</evidence>
<feature type="transmembrane region" description="Helical" evidence="9">
    <location>
        <begin position="135"/>
        <end position="159"/>
    </location>
</feature>
<gene>
    <name evidence="10" type="ORF">G4V63_02245</name>
</gene>
<feature type="transmembrane region" description="Helical" evidence="9">
    <location>
        <begin position="68"/>
        <end position="87"/>
    </location>
</feature>
<feature type="transmembrane region" description="Helical" evidence="9">
    <location>
        <begin position="44"/>
        <end position="62"/>
    </location>
</feature>
<sequence length="292" mass="30202">MDWGAIPQFLAGGLAIGAVYGLIGVGFSLIYSTSKVINFAQGEFVVYGGLATVSLTLFDIPASVALPLSLAGSIVMGGALQGLLSTARKGSNELTYIMTTIGVAIALQGLAHQIWGTDYKTYALYPQGAIKVLGASVNYATITFLVMTAVVCVALWVFLFRSMIGKAMRACANDSRAARTVGIRPRRMVLLAYVASAAIGGLAGMLITPSQMMSYDNGVILAIKGFTAAIVGGLANPFGAVIGGLVLGLLEGLGVGLISSDLQNAYAFLTLLVILLVRPQGLFGRAEPGSAR</sequence>
<protein>
    <submittedName>
        <fullName evidence="10">Branched-chain amino acid ABC transporter permease</fullName>
    </submittedName>
</protein>
<keyword evidence="7 9" id="KW-0472">Membrane</keyword>
<evidence type="ECO:0000256" key="6">
    <source>
        <dbReference type="ARBA" id="ARBA00022989"/>
    </source>
</evidence>
<dbReference type="AlphaFoldDB" id="A0A7C9RG44"/>
<dbReference type="InterPro" id="IPR001851">
    <property type="entry name" value="ABC_transp_permease"/>
</dbReference>
<dbReference type="GO" id="GO:0022857">
    <property type="term" value="F:transmembrane transporter activity"/>
    <property type="evidence" value="ECO:0007669"/>
    <property type="project" value="InterPro"/>
</dbReference>
<evidence type="ECO:0000256" key="2">
    <source>
        <dbReference type="ARBA" id="ARBA00022448"/>
    </source>
</evidence>
<feature type="transmembrane region" description="Helical" evidence="9">
    <location>
        <begin position="188"/>
        <end position="207"/>
    </location>
</feature>
<comment type="subcellular location">
    <subcellularLocation>
        <location evidence="1">Cell membrane</location>
        <topology evidence="1">Multi-pass membrane protein</topology>
    </subcellularLocation>
</comment>
<feature type="transmembrane region" description="Helical" evidence="9">
    <location>
        <begin position="238"/>
        <end position="259"/>
    </location>
</feature>
<evidence type="ECO:0000313" key="10">
    <source>
        <dbReference type="EMBL" id="NGX94096.1"/>
    </source>
</evidence>
<dbReference type="EMBL" id="JAAMRR010000118">
    <property type="protein sequence ID" value="NGX94096.1"/>
    <property type="molecule type" value="Genomic_DNA"/>
</dbReference>
<evidence type="ECO:0000256" key="1">
    <source>
        <dbReference type="ARBA" id="ARBA00004651"/>
    </source>
</evidence>
<dbReference type="PANTHER" id="PTHR11795:SF450">
    <property type="entry name" value="ABC TRANSPORTER PERMEASE PROTEIN"/>
    <property type="match status" value="1"/>
</dbReference>
<evidence type="ECO:0000256" key="8">
    <source>
        <dbReference type="ARBA" id="ARBA00037998"/>
    </source>
</evidence>
<proteinExistence type="inferred from homology"/>
<keyword evidence="11" id="KW-1185">Reference proteome</keyword>
<accession>A0A7C9RG44</accession>
<comment type="similarity">
    <text evidence="8">Belongs to the binding-protein-dependent transport system permease family. LivHM subfamily.</text>
</comment>
<evidence type="ECO:0000313" key="11">
    <source>
        <dbReference type="Proteomes" id="UP000480266"/>
    </source>
</evidence>
<feature type="transmembrane region" description="Helical" evidence="9">
    <location>
        <begin position="94"/>
        <end position="115"/>
    </location>
</feature>
<organism evidence="10 11">
    <name type="scientific">Candidatus Afipia apatlaquensis</name>
    <dbReference type="NCBI Taxonomy" id="2712852"/>
    <lineage>
        <taxon>Bacteria</taxon>
        <taxon>Pseudomonadati</taxon>
        <taxon>Pseudomonadota</taxon>
        <taxon>Alphaproteobacteria</taxon>
        <taxon>Hyphomicrobiales</taxon>
        <taxon>Nitrobacteraceae</taxon>
        <taxon>Afipia</taxon>
    </lineage>
</organism>
<keyword evidence="3" id="KW-1003">Cell membrane</keyword>
<keyword evidence="6 9" id="KW-1133">Transmembrane helix</keyword>
<dbReference type="PANTHER" id="PTHR11795">
    <property type="entry name" value="BRANCHED-CHAIN AMINO ACID TRANSPORT SYSTEM PERMEASE PROTEIN LIVH"/>
    <property type="match status" value="1"/>
</dbReference>
<feature type="transmembrane region" description="Helical" evidence="9">
    <location>
        <begin position="6"/>
        <end position="32"/>
    </location>
</feature>
<evidence type="ECO:0000256" key="9">
    <source>
        <dbReference type="SAM" id="Phobius"/>
    </source>
</evidence>
<dbReference type="Pfam" id="PF02653">
    <property type="entry name" value="BPD_transp_2"/>
    <property type="match status" value="1"/>
</dbReference>
<keyword evidence="5" id="KW-0029">Amino-acid transport</keyword>
<dbReference type="Proteomes" id="UP000480266">
    <property type="component" value="Unassembled WGS sequence"/>
</dbReference>
<evidence type="ECO:0000256" key="7">
    <source>
        <dbReference type="ARBA" id="ARBA00023136"/>
    </source>
</evidence>
<reference evidence="10" key="1">
    <citation type="submission" date="2020-02" db="EMBL/GenBank/DDBJ databases">
        <title>Draft genome sequence of Candidatus Afipia apatlaquensis IBT-C3, a potential strain for decolorization of textile dyes.</title>
        <authorList>
            <person name="Sanchez-Reyes A."/>
            <person name="Breton-Deval L."/>
            <person name="Mangelson H."/>
            <person name="Sanchez-Flores A."/>
        </authorList>
    </citation>
    <scope>NUCLEOTIDE SEQUENCE [LARGE SCALE GENOMIC DNA]</scope>
    <source>
        <strain evidence="10">IBT-C3</strain>
    </source>
</reference>
<dbReference type="GO" id="GO:0005886">
    <property type="term" value="C:plasma membrane"/>
    <property type="evidence" value="ECO:0007669"/>
    <property type="project" value="UniProtKB-SubCell"/>
</dbReference>
<evidence type="ECO:0000256" key="5">
    <source>
        <dbReference type="ARBA" id="ARBA00022970"/>
    </source>
</evidence>
<dbReference type="InterPro" id="IPR052157">
    <property type="entry name" value="BCAA_transport_permease"/>
</dbReference>
<keyword evidence="2" id="KW-0813">Transport</keyword>
<evidence type="ECO:0000256" key="4">
    <source>
        <dbReference type="ARBA" id="ARBA00022692"/>
    </source>
</evidence>
<comment type="caution">
    <text evidence="10">The sequence shown here is derived from an EMBL/GenBank/DDBJ whole genome shotgun (WGS) entry which is preliminary data.</text>
</comment>
<keyword evidence="4 9" id="KW-0812">Transmembrane</keyword>
<dbReference type="CDD" id="cd06582">
    <property type="entry name" value="TM_PBP1_LivH_like"/>
    <property type="match status" value="1"/>
</dbReference>
<dbReference type="GO" id="GO:0006865">
    <property type="term" value="P:amino acid transport"/>
    <property type="evidence" value="ECO:0007669"/>
    <property type="project" value="UniProtKB-KW"/>
</dbReference>